<dbReference type="KEGG" id="gtt:GUITHDRAFT_60282"/>
<dbReference type="Proteomes" id="UP000011087">
    <property type="component" value="Unassembled WGS sequence"/>
</dbReference>
<dbReference type="SUPFAM" id="SSF50978">
    <property type="entry name" value="WD40 repeat-like"/>
    <property type="match status" value="1"/>
</dbReference>
<accession>L1II36</accession>
<reference evidence="6" key="3">
    <citation type="submission" date="2016-03" db="UniProtKB">
        <authorList>
            <consortium name="EnsemblProtists"/>
        </authorList>
    </citation>
    <scope>IDENTIFICATION</scope>
</reference>
<dbReference type="OrthoDB" id="3267146at2759"/>
<name>L1II36_GUITC</name>
<dbReference type="Gene3D" id="2.130.10.10">
    <property type="entry name" value="YVTN repeat-like/Quinoprotein amine dehydrogenase"/>
    <property type="match status" value="1"/>
</dbReference>
<evidence type="ECO:0000259" key="4">
    <source>
        <dbReference type="Pfam" id="PF12894"/>
    </source>
</evidence>
<dbReference type="InterPro" id="IPR001680">
    <property type="entry name" value="WD40_rpt"/>
</dbReference>
<dbReference type="Pfam" id="PF00400">
    <property type="entry name" value="WD40"/>
    <property type="match status" value="1"/>
</dbReference>
<feature type="repeat" description="WD" evidence="3">
    <location>
        <begin position="31"/>
        <end position="72"/>
    </location>
</feature>
<dbReference type="eggNOG" id="KOG0266">
    <property type="taxonomic scope" value="Eukaryota"/>
</dbReference>
<keyword evidence="2" id="KW-0677">Repeat</keyword>
<dbReference type="InterPro" id="IPR036322">
    <property type="entry name" value="WD40_repeat_dom_sf"/>
</dbReference>
<evidence type="ECO:0000256" key="2">
    <source>
        <dbReference type="ARBA" id="ARBA00022737"/>
    </source>
</evidence>
<dbReference type="PROSITE" id="PS50294">
    <property type="entry name" value="WD_REPEATS_REGION"/>
    <property type="match status" value="2"/>
</dbReference>
<evidence type="ECO:0000256" key="3">
    <source>
        <dbReference type="PROSITE-ProRule" id="PRU00221"/>
    </source>
</evidence>
<reference evidence="5 7" key="1">
    <citation type="journal article" date="2012" name="Nature">
        <title>Algal genomes reveal evolutionary mosaicism and the fate of nucleomorphs.</title>
        <authorList>
            <consortium name="DOE Joint Genome Institute"/>
            <person name="Curtis B.A."/>
            <person name="Tanifuji G."/>
            <person name="Burki F."/>
            <person name="Gruber A."/>
            <person name="Irimia M."/>
            <person name="Maruyama S."/>
            <person name="Arias M.C."/>
            <person name="Ball S.G."/>
            <person name="Gile G.H."/>
            <person name="Hirakawa Y."/>
            <person name="Hopkins J.F."/>
            <person name="Kuo A."/>
            <person name="Rensing S.A."/>
            <person name="Schmutz J."/>
            <person name="Symeonidi A."/>
            <person name="Elias M."/>
            <person name="Eveleigh R.J."/>
            <person name="Herman E.K."/>
            <person name="Klute M.J."/>
            <person name="Nakayama T."/>
            <person name="Obornik M."/>
            <person name="Reyes-Prieto A."/>
            <person name="Armbrust E.V."/>
            <person name="Aves S.J."/>
            <person name="Beiko R.G."/>
            <person name="Coutinho P."/>
            <person name="Dacks J.B."/>
            <person name="Durnford D.G."/>
            <person name="Fast N.M."/>
            <person name="Green B.R."/>
            <person name="Grisdale C.J."/>
            <person name="Hempel F."/>
            <person name="Henrissat B."/>
            <person name="Hoppner M.P."/>
            <person name="Ishida K."/>
            <person name="Kim E."/>
            <person name="Koreny L."/>
            <person name="Kroth P.G."/>
            <person name="Liu Y."/>
            <person name="Malik S.B."/>
            <person name="Maier U.G."/>
            <person name="McRose D."/>
            <person name="Mock T."/>
            <person name="Neilson J.A."/>
            <person name="Onodera N.T."/>
            <person name="Poole A.M."/>
            <person name="Pritham E.J."/>
            <person name="Richards T.A."/>
            <person name="Rocap G."/>
            <person name="Roy S.W."/>
            <person name="Sarai C."/>
            <person name="Schaack S."/>
            <person name="Shirato S."/>
            <person name="Slamovits C.H."/>
            <person name="Spencer D.F."/>
            <person name="Suzuki S."/>
            <person name="Worden A.Z."/>
            <person name="Zauner S."/>
            <person name="Barry K."/>
            <person name="Bell C."/>
            <person name="Bharti A.K."/>
            <person name="Crow J.A."/>
            <person name="Grimwood J."/>
            <person name="Kramer R."/>
            <person name="Lindquist E."/>
            <person name="Lucas S."/>
            <person name="Salamov A."/>
            <person name="McFadden G.I."/>
            <person name="Lane C.E."/>
            <person name="Keeling P.J."/>
            <person name="Gray M.W."/>
            <person name="Grigoriev I.V."/>
            <person name="Archibald J.M."/>
        </authorList>
    </citation>
    <scope>NUCLEOTIDE SEQUENCE</scope>
    <source>
        <strain evidence="5 7">CCMP2712</strain>
    </source>
</reference>
<organism evidence="5">
    <name type="scientific">Guillardia theta (strain CCMP2712)</name>
    <name type="common">Cryptophyte</name>
    <dbReference type="NCBI Taxonomy" id="905079"/>
    <lineage>
        <taxon>Eukaryota</taxon>
        <taxon>Cryptophyceae</taxon>
        <taxon>Pyrenomonadales</taxon>
        <taxon>Geminigeraceae</taxon>
        <taxon>Guillardia</taxon>
    </lineage>
</organism>
<keyword evidence="1 3" id="KW-0853">WD repeat</keyword>
<feature type="repeat" description="WD" evidence="3">
    <location>
        <begin position="1"/>
        <end position="30"/>
    </location>
</feature>
<dbReference type="PROSITE" id="PS00678">
    <property type="entry name" value="WD_REPEATS_1"/>
    <property type="match status" value="1"/>
</dbReference>
<reference evidence="7" key="2">
    <citation type="submission" date="2012-11" db="EMBL/GenBank/DDBJ databases">
        <authorList>
            <person name="Kuo A."/>
            <person name="Curtis B.A."/>
            <person name="Tanifuji G."/>
            <person name="Burki F."/>
            <person name="Gruber A."/>
            <person name="Irimia M."/>
            <person name="Maruyama S."/>
            <person name="Arias M.C."/>
            <person name="Ball S.G."/>
            <person name="Gile G.H."/>
            <person name="Hirakawa Y."/>
            <person name="Hopkins J.F."/>
            <person name="Rensing S.A."/>
            <person name="Schmutz J."/>
            <person name="Symeonidi A."/>
            <person name="Elias M."/>
            <person name="Eveleigh R.J."/>
            <person name="Herman E.K."/>
            <person name="Klute M.J."/>
            <person name="Nakayama T."/>
            <person name="Obornik M."/>
            <person name="Reyes-Prieto A."/>
            <person name="Armbrust E.V."/>
            <person name="Aves S.J."/>
            <person name="Beiko R.G."/>
            <person name="Coutinho P."/>
            <person name="Dacks J.B."/>
            <person name="Durnford D.G."/>
            <person name="Fast N.M."/>
            <person name="Green B.R."/>
            <person name="Grisdale C."/>
            <person name="Hempe F."/>
            <person name="Henrissat B."/>
            <person name="Hoppner M.P."/>
            <person name="Ishida K.-I."/>
            <person name="Kim E."/>
            <person name="Koreny L."/>
            <person name="Kroth P.G."/>
            <person name="Liu Y."/>
            <person name="Malik S.-B."/>
            <person name="Maier U.G."/>
            <person name="McRose D."/>
            <person name="Mock T."/>
            <person name="Neilson J.A."/>
            <person name="Onodera N.T."/>
            <person name="Poole A.M."/>
            <person name="Pritham E.J."/>
            <person name="Richards T.A."/>
            <person name="Rocap G."/>
            <person name="Roy S.W."/>
            <person name="Sarai C."/>
            <person name="Schaack S."/>
            <person name="Shirato S."/>
            <person name="Slamovits C.H."/>
            <person name="Spencer D.F."/>
            <person name="Suzuki S."/>
            <person name="Worden A.Z."/>
            <person name="Zauner S."/>
            <person name="Barry K."/>
            <person name="Bell C."/>
            <person name="Bharti A.K."/>
            <person name="Crow J.A."/>
            <person name="Grimwood J."/>
            <person name="Kramer R."/>
            <person name="Lindquist E."/>
            <person name="Lucas S."/>
            <person name="Salamov A."/>
            <person name="McFadden G.I."/>
            <person name="Lane C.E."/>
            <person name="Keeling P.J."/>
            <person name="Gray M.W."/>
            <person name="Grigoriev I.V."/>
            <person name="Archibald J.M."/>
        </authorList>
    </citation>
    <scope>NUCLEOTIDE SEQUENCE</scope>
    <source>
        <strain evidence="7">CCMP2712</strain>
    </source>
</reference>
<dbReference type="Pfam" id="PF12894">
    <property type="entry name" value="ANAPC4_WD40"/>
    <property type="match status" value="1"/>
</dbReference>
<dbReference type="GeneID" id="17292646"/>
<dbReference type="PANTHER" id="PTHR19879">
    <property type="entry name" value="TRANSCRIPTION INITIATION FACTOR TFIID"/>
    <property type="match status" value="1"/>
</dbReference>
<dbReference type="PANTHER" id="PTHR19879:SF9">
    <property type="entry name" value="TRANSCRIPTION INITIATION FACTOR TFIID SUBUNIT 5"/>
    <property type="match status" value="1"/>
</dbReference>
<dbReference type="InterPro" id="IPR015943">
    <property type="entry name" value="WD40/YVTN_repeat-like_dom_sf"/>
</dbReference>
<sequence>FEPGGKALATGRRDGRIQVWDVETGKCDKELGSHGSKIKILSWRADGKRLVSWSEDGRMRVWDIETGKCCLELDKGQENIGKISFMADGRIALTG</sequence>
<keyword evidence="7" id="KW-1185">Reference proteome</keyword>
<feature type="domain" description="Anaphase-promoting complex subunit 4-like WD40" evidence="4">
    <location>
        <begin position="33"/>
        <end position="86"/>
    </location>
</feature>
<dbReference type="STRING" id="905079.L1II36"/>
<gene>
    <name evidence="5" type="ORF">GUITHDRAFT_60282</name>
</gene>
<dbReference type="AlphaFoldDB" id="L1II36"/>
<dbReference type="RefSeq" id="XP_005822888.1">
    <property type="nucleotide sequence ID" value="XM_005822831.1"/>
</dbReference>
<dbReference type="SMART" id="SM00320">
    <property type="entry name" value="WD40"/>
    <property type="match status" value="1"/>
</dbReference>
<proteinExistence type="predicted"/>
<dbReference type="PaxDb" id="55529-EKX35908"/>
<evidence type="ECO:0000313" key="5">
    <source>
        <dbReference type="EMBL" id="EKX35908.1"/>
    </source>
</evidence>
<protein>
    <recommendedName>
        <fullName evidence="4">Anaphase-promoting complex subunit 4-like WD40 domain-containing protein</fullName>
    </recommendedName>
</protein>
<evidence type="ECO:0000313" key="6">
    <source>
        <dbReference type="EnsemblProtists" id="EKX35908"/>
    </source>
</evidence>
<evidence type="ECO:0000256" key="1">
    <source>
        <dbReference type="ARBA" id="ARBA00022574"/>
    </source>
</evidence>
<dbReference type="EMBL" id="JH993082">
    <property type="protein sequence ID" value="EKX35908.1"/>
    <property type="molecule type" value="Genomic_DNA"/>
</dbReference>
<dbReference type="InterPro" id="IPR019775">
    <property type="entry name" value="WD40_repeat_CS"/>
</dbReference>
<feature type="non-terminal residue" evidence="5">
    <location>
        <position position="95"/>
    </location>
</feature>
<feature type="non-terminal residue" evidence="5">
    <location>
        <position position="1"/>
    </location>
</feature>
<dbReference type="EnsemblProtists" id="EKX35908">
    <property type="protein sequence ID" value="EKX35908"/>
    <property type="gene ID" value="GUITHDRAFT_60282"/>
</dbReference>
<evidence type="ECO:0000313" key="7">
    <source>
        <dbReference type="Proteomes" id="UP000011087"/>
    </source>
</evidence>
<dbReference type="PROSITE" id="PS50082">
    <property type="entry name" value="WD_REPEATS_2"/>
    <property type="match status" value="2"/>
</dbReference>
<dbReference type="InterPro" id="IPR024977">
    <property type="entry name" value="Apc4-like_WD40_dom"/>
</dbReference>
<dbReference type="HOGENOM" id="CLU_000288_57_30_1"/>